<feature type="compositionally biased region" description="Polar residues" evidence="2">
    <location>
        <begin position="98"/>
        <end position="107"/>
    </location>
</feature>
<reference evidence="3 4" key="1">
    <citation type="submission" date="2019-06" db="EMBL/GenBank/DDBJ databases">
        <title>Draft genome sequence of the filamentous fungus Phialemoniopsis curvata isolated from diesel fuel.</title>
        <authorList>
            <person name="Varaljay V.A."/>
            <person name="Lyon W.J."/>
            <person name="Crouch A.L."/>
            <person name="Drake C.E."/>
            <person name="Hollomon J.M."/>
            <person name="Nadeau L.J."/>
            <person name="Nunn H.S."/>
            <person name="Stevenson B.S."/>
            <person name="Bojanowski C.L."/>
            <person name="Crookes-Goodson W.J."/>
        </authorList>
    </citation>
    <scope>NUCLEOTIDE SEQUENCE [LARGE SCALE GENOMIC DNA]</scope>
    <source>
        <strain evidence="3 4">D216</strain>
    </source>
</reference>
<evidence type="ECO:0000256" key="2">
    <source>
        <dbReference type="SAM" id="MobiDB-lite"/>
    </source>
</evidence>
<feature type="compositionally biased region" description="Low complexity" evidence="2">
    <location>
        <begin position="465"/>
        <end position="474"/>
    </location>
</feature>
<evidence type="ECO:0000313" key="4">
    <source>
        <dbReference type="Proteomes" id="UP000319257"/>
    </source>
</evidence>
<dbReference type="OrthoDB" id="3905365at2759"/>
<gene>
    <name evidence="3" type="ORF">E0L32_005341</name>
</gene>
<sequence length="669" mass="72455">MPDNSDANIEGNTPKAPKDRSCQFCGQAFTSSSLGRHLDLYIKDKNPKAPDGVHDVDVIRQLRGNITRRQPKGAGKRDTTTPIATPAAASHKSPASEAGSSHLQSPSLHKEGRSPLDYTAGLTAYTPRWEATGVISDALRNGGTPRGAASDGTHDAGRTHASSRVASKQLDKSQLDMKQKMQDALDTSRAAELALREVIASWRAAKLQIDTTSMPFDFDPLSLDFPALVLQCLKAPPTLFSSTQLPTPTSWSITPPGQQQHVALVNYFTEEFRKWKITCTSATTAIGEDFTYPPSLVAFQPDTHEYVRKALKTAESLERQVADHLDSAFNVWNSLSSDRQQELWVLELARSAGRKQNDVEKLKKVEHTLKQENANLRSQIEHLNRLQQPREYKLFAPSTVPFDREFLIRMQEAFVVNGHKAIGLDVNDRHSDLNTLVAASIDRWKNVVTKTRSAASSIGADKAADQPATAASTPLSGGGVNDTPSVMAQKASQAPVPIVQQPPPPKSKSGGSSTATRANTQDEAVKPANDKPQSAAPTPTAPSVDDVSDQDADAEMEDDDGFAQMNTPITKTPTLSTPQQHSGQLEVQRTRGPSRRKTANGVVKNRAVSQTKNRNTASLGSRKATLLNSGASVLEMNGAGQDSPSKSEQLAHADLEEQDEDGDPMYTDD</sequence>
<evidence type="ECO:0000313" key="3">
    <source>
        <dbReference type="EMBL" id="TPX14649.1"/>
    </source>
</evidence>
<protein>
    <submittedName>
        <fullName evidence="3">Uncharacterized protein</fullName>
    </submittedName>
</protein>
<feature type="region of interest" description="Disordered" evidence="2">
    <location>
        <begin position="62"/>
        <end position="115"/>
    </location>
</feature>
<feature type="compositionally biased region" description="Acidic residues" evidence="2">
    <location>
        <begin position="546"/>
        <end position="561"/>
    </location>
</feature>
<organism evidence="3 4">
    <name type="scientific">Thyridium curvatum</name>
    <dbReference type="NCBI Taxonomy" id="1093900"/>
    <lineage>
        <taxon>Eukaryota</taxon>
        <taxon>Fungi</taxon>
        <taxon>Dikarya</taxon>
        <taxon>Ascomycota</taxon>
        <taxon>Pezizomycotina</taxon>
        <taxon>Sordariomycetes</taxon>
        <taxon>Sordariomycetidae</taxon>
        <taxon>Thyridiales</taxon>
        <taxon>Thyridiaceae</taxon>
        <taxon>Thyridium</taxon>
    </lineage>
</organism>
<feature type="region of interest" description="Disordered" evidence="2">
    <location>
        <begin position="456"/>
        <end position="669"/>
    </location>
</feature>
<feature type="coiled-coil region" evidence="1">
    <location>
        <begin position="359"/>
        <end position="386"/>
    </location>
</feature>
<keyword evidence="4" id="KW-1185">Reference proteome</keyword>
<dbReference type="RefSeq" id="XP_030996360.1">
    <property type="nucleotide sequence ID" value="XM_031139852.1"/>
</dbReference>
<dbReference type="GeneID" id="41972788"/>
<name>A0A507BB99_9PEZI</name>
<feature type="compositionally biased region" description="Polar residues" evidence="2">
    <location>
        <begin position="607"/>
        <end position="619"/>
    </location>
</feature>
<comment type="caution">
    <text evidence="3">The sequence shown here is derived from an EMBL/GenBank/DDBJ whole genome shotgun (WGS) entry which is preliminary data.</text>
</comment>
<feature type="compositionally biased region" description="Polar residues" evidence="2">
    <location>
        <begin position="1"/>
        <end position="11"/>
    </location>
</feature>
<dbReference type="STRING" id="1093900.A0A507BB99"/>
<proteinExistence type="predicted"/>
<evidence type="ECO:0000256" key="1">
    <source>
        <dbReference type="SAM" id="Coils"/>
    </source>
</evidence>
<dbReference type="AlphaFoldDB" id="A0A507BB99"/>
<dbReference type="EMBL" id="SKBQ01000027">
    <property type="protein sequence ID" value="TPX14649.1"/>
    <property type="molecule type" value="Genomic_DNA"/>
</dbReference>
<feature type="region of interest" description="Disordered" evidence="2">
    <location>
        <begin position="1"/>
        <end position="22"/>
    </location>
</feature>
<feature type="compositionally biased region" description="Polar residues" evidence="2">
    <location>
        <begin position="564"/>
        <end position="587"/>
    </location>
</feature>
<feature type="region of interest" description="Disordered" evidence="2">
    <location>
        <begin position="137"/>
        <end position="171"/>
    </location>
</feature>
<dbReference type="InParanoid" id="A0A507BB99"/>
<dbReference type="Proteomes" id="UP000319257">
    <property type="component" value="Unassembled WGS sequence"/>
</dbReference>
<accession>A0A507BB99</accession>
<keyword evidence="1" id="KW-0175">Coiled coil</keyword>
<feature type="compositionally biased region" description="Low complexity" evidence="2">
    <location>
        <begin position="534"/>
        <end position="545"/>
    </location>
</feature>
<feature type="compositionally biased region" description="Acidic residues" evidence="2">
    <location>
        <begin position="656"/>
        <end position="669"/>
    </location>
</feature>
<feature type="compositionally biased region" description="Low complexity" evidence="2">
    <location>
        <begin position="80"/>
        <end position="89"/>
    </location>
</feature>